<dbReference type="Proteomes" id="UP001611263">
    <property type="component" value="Unassembled WGS sequence"/>
</dbReference>
<dbReference type="GeneID" id="93508357"/>
<keyword evidence="2" id="KW-1185">Reference proteome</keyword>
<dbReference type="RefSeq" id="WP_033247295.1">
    <property type="nucleotide sequence ID" value="NZ_JBIRUQ010000013.1"/>
</dbReference>
<dbReference type="EMBL" id="JBIRUQ010000013">
    <property type="protein sequence ID" value="MFI1465132.1"/>
    <property type="molecule type" value="Genomic_DNA"/>
</dbReference>
<reference evidence="1 2" key="1">
    <citation type="submission" date="2024-10" db="EMBL/GenBank/DDBJ databases">
        <title>The Natural Products Discovery Center: Release of the First 8490 Sequenced Strains for Exploring Actinobacteria Biosynthetic Diversity.</title>
        <authorList>
            <person name="Kalkreuter E."/>
            <person name="Kautsar S.A."/>
            <person name="Yang D."/>
            <person name="Bader C.D."/>
            <person name="Teijaro C.N."/>
            <person name="Fluegel L."/>
            <person name="Davis C.M."/>
            <person name="Simpson J.R."/>
            <person name="Lauterbach L."/>
            <person name="Steele A.D."/>
            <person name="Gui C."/>
            <person name="Meng S."/>
            <person name="Li G."/>
            <person name="Viehrig K."/>
            <person name="Ye F."/>
            <person name="Su P."/>
            <person name="Kiefer A.F."/>
            <person name="Nichols A."/>
            <person name="Cepeda A.J."/>
            <person name="Yan W."/>
            <person name="Fan B."/>
            <person name="Jiang Y."/>
            <person name="Adhikari A."/>
            <person name="Zheng C.-J."/>
            <person name="Schuster L."/>
            <person name="Cowan T.M."/>
            <person name="Smanski M.J."/>
            <person name="Chevrette M.G."/>
            <person name="De Carvalho L.P.S."/>
            <person name="Shen B."/>
        </authorList>
    </citation>
    <scope>NUCLEOTIDE SEQUENCE [LARGE SCALE GENOMIC DNA]</scope>
    <source>
        <strain evidence="1 2">NPDC020568</strain>
    </source>
</reference>
<organism evidence="1 2">
    <name type="scientific">Nocardia carnea</name>
    <dbReference type="NCBI Taxonomy" id="37328"/>
    <lineage>
        <taxon>Bacteria</taxon>
        <taxon>Bacillati</taxon>
        <taxon>Actinomycetota</taxon>
        <taxon>Actinomycetes</taxon>
        <taxon>Mycobacteriales</taxon>
        <taxon>Nocardiaceae</taxon>
        <taxon>Nocardia</taxon>
    </lineage>
</organism>
<proteinExistence type="predicted"/>
<sequence length="106" mass="11243">MALFRRRRQTGRPQPSAFVAEVCHRLGEEYGGFDTVTPLPPGSGGPGAEVVIHIAGACVPDRPASLQGTGIVRIGRAYADRTEVFDGDTLLAVYDDLTIADVFGAQ</sequence>
<gene>
    <name evidence="1" type="ORF">ACH4WX_30845</name>
</gene>
<evidence type="ECO:0000313" key="1">
    <source>
        <dbReference type="EMBL" id="MFI1465132.1"/>
    </source>
</evidence>
<name>A0ABW7TVS6_9NOCA</name>
<accession>A0ABW7TVS6</accession>
<comment type="caution">
    <text evidence="1">The sequence shown here is derived from an EMBL/GenBank/DDBJ whole genome shotgun (WGS) entry which is preliminary data.</text>
</comment>
<evidence type="ECO:0000313" key="2">
    <source>
        <dbReference type="Proteomes" id="UP001611263"/>
    </source>
</evidence>
<protein>
    <submittedName>
        <fullName evidence="1">Uncharacterized protein</fullName>
    </submittedName>
</protein>